<evidence type="ECO:0000256" key="1">
    <source>
        <dbReference type="ARBA" id="ARBA00001947"/>
    </source>
</evidence>
<evidence type="ECO:0000256" key="10">
    <source>
        <dbReference type="ARBA" id="ARBA00023002"/>
    </source>
</evidence>
<dbReference type="InterPro" id="IPR014430">
    <property type="entry name" value="Scs7"/>
</dbReference>
<dbReference type="InterPro" id="IPR006694">
    <property type="entry name" value="Fatty_acid_hydroxylase"/>
</dbReference>
<keyword evidence="10" id="KW-0560">Oxidoreductase</keyword>
<evidence type="ECO:0000256" key="3">
    <source>
        <dbReference type="ARBA" id="ARBA00022516"/>
    </source>
</evidence>
<keyword evidence="3" id="KW-0444">Lipid biosynthesis</keyword>
<evidence type="ECO:0000256" key="13">
    <source>
        <dbReference type="ARBA" id="ARBA00023160"/>
    </source>
</evidence>
<name>A0ABV8UI93_9PROT</name>
<dbReference type="EMBL" id="JBHSCW010000002">
    <property type="protein sequence ID" value="MFC4350784.1"/>
    <property type="molecule type" value="Genomic_DNA"/>
</dbReference>
<proteinExistence type="predicted"/>
<organism evidence="16 17">
    <name type="scientific">Fodinicurvata halophila</name>
    <dbReference type="NCBI Taxonomy" id="1419723"/>
    <lineage>
        <taxon>Bacteria</taxon>
        <taxon>Pseudomonadati</taxon>
        <taxon>Pseudomonadota</taxon>
        <taxon>Alphaproteobacteria</taxon>
        <taxon>Rhodospirillales</taxon>
        <taxon>Rhodovibrionaceae</taxon>
        <taxon>Fodinicurvata</taxon>
    </lineage>
</organism>
<feature type="transmembrane region" description="Helical" evidence="14">
    <location>
        <begin position="7"/>
        <end position="31"/>
    </location>
</feature>
<evidence type="ECO:0000256" key="4">
    <source>
        <dbReference type="ARBA" id="ARBA00022692"/>
    </source>
</evidence>
<reference evidence="17" key="1">
    <citation type="journal article" date="2019" name="Int. J. Syst. Evol. Microbiol.">
        <title>The Global Catalogue of Microorganisms (GCM) 10K type strain sequencing project: providing services to taxonomists for standard genome sequencing and annotation.</title>
        <authorList>
            <consortium name="The Broad Institute Genomics Platform"/>
            <consortium name="The Broad Institute Genome Sequencing Center for Infectious Disease"/>
            <person name="Wu L."/>
            <person name="Ma J."/>
        </authorList>
    </citation>
    <scope>NUCLEOTIDE SEQUENCE [LARGE SCALE GENOMIC DNA]</scope>
    <source>
        <strain evidence="17">CECT 8472</strain>
    </source>
</reference>
<comment type="cofactor">
    <cofactor evidence="1">
        <name>Zn(2+)</name>
        <dbReference type="ChEBI" id="CHEBI:29105"/>
    </cofactor>
</comment>
<keyword evidence="8" id="KW-0862">Zinc</keyword>
<keyword evidence="17" id="KW-1185">Reference proteome</keyword>
<evidence type="ECO:0000256" key="2">
    <source>
        <dbReference type="ARBA" id="ARBA00004477"/>
    </source>
</evidence>
<keyword evidence="5" id="KW-0479">Metal-binding</keyword>
<keyword evidence="6" id="KW-0256">Endoplasmic reticulum</keyword>
<evidence type="ECO:0000313" key="17">
    <source>
        <dbReference type="Proteomes" id="UP001595799"/>
    </source>
</evidence>
<evidence type="ECO:0000256" key="6">
    <source>
        <dbReference type="ARBA" id="ARBA00022824"/>
    </source>
</evidence>
<keyword evidence="12 14" id="KW-0472">Membrane</keyword>
<evidence type="ECO:0000256" key="5">
    <source>
        <dbReference type="ARBA" id="ARBA00022723"/>
    </source>
</evidence>
<feature type="transmembrane region" description="Helical" evidence="14">
    <location>
        <begin position="92"/>
        <end position="117"/>
    </location>
</feature>
<accession>A0ABV8UI93</accession>
<dbReference type="Pfam" id="PF04116">
    <property type="entry name" value="FA_hydroxylase"/>
    <property type="match status" value="1"/>
</dbReference>
<evidence type="ECO:0000259" key="15">
    <source>
        <dbReference type="Pfam" id="PF04116"/>
    </source>
</evidence>
<feature type="transmembrane region" description="Helical" evidence="14">
    <location>
        <begin position="37"/>
        <end position="58"/>
    </location>
</feature>
<keyword evidence="4 14" id="KW-0812">Transmembrane</keyword>
<evidence type="ECO:0000256" key="14">
    <source>
        <dbReference type="SAM" id="Phobius"/>
    </source>
</evidence>
<keyword evidence="7" id="KW-0276">Fatty acid metabolism</keyword>
<feature type="domain" description="Fatty acid hydroxylase" evidence="15">
    <location>
        <begin position="46"/>
        <end position="187"/>
    </location>
</feature>
<dbReference type="PANTHER" id="PTHR12863:SF1">
    <property type="entry name" value="FATTY ACID 2-HYDROXYLASE"/>
    <property type="match status" value="1"/>
</dbReference>
<gene>
    <name evidence="16" type="ORF">ACFOW6_04420</name>
</gene>
<protein>
    <submittedName>
        <fullName evidence="16">Sterol desaturase family protein</fullName>
    </submittedName>
</protein>
<evidence type="ECO:0000256" key="11">
    <source>
        <dbReference type="ARBA" id="ARBA00023098"/>
    </source>
</evidence>
<dbReference type="RefSeq" id="WP_382421196.1">
    <property type="nucleotide sequence ID" value="NZ_JBHSCW010000002.1"/>
</dbReference>
<dbReference type="PROSITE" id="PS51257">
    <property type="entry name" value="PROKAR_LIPOPROTEIN"/>
    <property type="match status" value="1"/>
</dbReference>
<keyword evidence="9 14" id="KW-1133">Transmembrane helix</keyword>
<dbReference type="PANTHER" id="PTHR12863">
    <property type="entry name" value="FATTY ACID HYDROXYLASE"/>
    <property type="match status" value="1"/>
</dbReference>
<evidence type="ECO:0000256" key="7">
    <source>
        <dbReference type="ARBA" id="ARBA00022832"/>
    </source>
</evidence>
<sequence length="236" mass="26842">MTLRDLVGAYFTHHAIMAYLILAVGCIAYVVLNPANIWGPALAAALIVPLYPLVWYLLHRYVLHGRWLYRMPQTAALWKRVHFDHHQDPNDLGVLFGALYTTLPTILLVTIPLGWAIAGPSGAAAAVASGLLTTCFYEFCHCIQHLPFQPRWTWLKRMKKLHLAHHFHNEQGNYGITNFAVDRVLGTYYSHPREKPRSPTVFNLGYTDEEASRYPWVAALSDDRQQPGAMRPARNR</sequence>
<keyword evidence="11" id="KW-0443">Lipid metabolism</keyword>
<keyword evidence="13" id="KW-0275">Fatty acid biosynthesis</keyword>
<evidence type="ECO:0000256" key="8">
    <source>
        <dbReference type="ARBA" id="ARBA00022833"/>
    </source>
</evidence>
<comment type="subcellular location">
    <subcellularLocation>
        <location evidence="2">Endoplasmic reticulum membrane</location>
        <topology evidence="2">Multi-pass membrane protein</topology>
    </subcellularLocation>
</comment>
<dbReference type="Proteomes" id="UP001595799">
    <property type="component" value="Unassembled WGS sequence"/>
</dbReference>
<evidence type="ECO:0000256" key="12">
    <source>
        <dbReference type="ARBA" id="ARBA00023136"/>
    </source>
</evidence>
<comment type="caution">
    <text evidence="16">The sequence shown here is derived from an EMBL/GenBank/DDBJ whole genome shotgun (WGS) entry which is preliminary data.</text>
</comment>
<evidence type="ECO:0000256" key="9">
    <source>
        <dbReference type="ARBA" id="ARBA00022989"/>
    </source>
</evidence>
<evidence type="ECO:0000313" key="16">
    <source>
        <dbReference type="EMBL" id="MFC4350784.1"/>
    </source>
</evidence>